<organism evidence="3 4">
    <name type="scientific">Nocardia arthritidis</name>
    <dbReference type="NCBI Taxonomy" id="228602"/>
    <lineage>
        <taxon>Bacteria</taxon>
        <taxon>Bacillati</taxon>
        <taxon>Actinomycetota</taxon>
        <taxon>Actinomycetes</taxon>
        <taxon>Mycobacteriales</taxon>
        <taxon>Nocardiaceae</taxon>
        <taxon>Nocardia</taxon>
    </lineage>
</organism>
<feature type="domain" description="HTH marR-type" evidence="1">
    <location>
        <begin position="119"/>
        <end position="174"/>
    </location>
</feature>
<dbReference type="PANTHER" id="PTHR10948">
    <property type="entry name" value="TRANSPOSASE"/>
    <property type="match status" value="1"/>
</dbReference>
<dbReference type="KEGG" id="nah:F5544_12940"/>
<dbReference type="InterPro" id="IPR000835">
    <property type="entry name" value="HTH_MarR-typ"/>
</dbReference>
<feature type="domain" description="Transposase IS30-like HTH" evidence="2">
    <location>
        <begin position="19"/>
        <end position="59"/>
    </location>
</feature>
<keyword evidence="4" id="KW-1185">Reference proteome</keyword>
<accession>A0A6G9YBM1</accession>
<dbReference type="RefSeq" id="WP_238847222.1">
    <property type="nucleotide sequence ID" value="NZ_CP046172.1"/>
</dbReference>
<dbReference type="Pfam" id="PF13936">
    <property type="entry name" value="HTH_38"/>
    <property type="match status" value="1"/>
</dbReference>
<evidence type="ECO:0000259" key="1">
    <source>
        <dbReference type="Pfam" id="PF12802"/>
    </source>
</evidence>
<dbReference type="Pfam" id="PF12802">
    <property type="entry name" value="MarR_2"/>
    <property type="match status" value="1"/>
</dbReference>
<evidence type="ECO:0000313" key="4">
    <source>
        <dbReference type="Proteomes" id="UP000503540"/>
    </source>
</evidence>
<sequence>MNAYWRQRAREVRAMPGGRLTSADRDCIAAGLAEGLGYAEIARQLDRPTSTISREVARNGGPGRYHAEWAHLAAKRRARRTDRRRAAVENIDIPIGFDRDLTAVHEFAVRVVTLLTDGGMPRTPARVLACFFVSDSGRLTSADLSRRLRVSPASISKALRHLMIRDLIQRERHSGRADHYVLDADAWFRATLVSVRILGVLSATARDGSEILGATTPAGTRLDEMASFLDRFGHDLVRTAERVRAALAAGADEPALTRRRDLPPTGST</sequence>
<proteinExistence type="predicted"/>
<dbReference type="Proteomes" id="UP000503540">
    <property type="component" value="Chromosome"/>
</dbReference>
<dbReference type="Gene3D" id="1.10.10.10">
    <property type="entry name" value="Winged helix-like DNA-binding domain superfamily/Winged helix DNA-binding domain"/>
    <property type="match status" value="1"/>
</dbReference>
<dbReference type="InterPro" id="IPR036388">
    <property type="entry name" value="WH-like_DNA-bd_sf"/>
</dbReference>
<reference evidence="3 4" key="1">
    <citation type="journal article" date="2019" name="ACS Chem. Biol.">
        <title>Identification and Mobilization of a Cryptic Antibiotic Biosynthesis Gene Locus from a Human-Pathogenic Nocardia Isolate.</title>
        <authorList>
            <person name="Herisse M."/>
            <person name="Ishida K."/>
            <person name="Porter J.L."/>
            <person name="Howden B."/>
            <person name="Hertweck C."/>
            <person name="Stinear T.P."/>
            <person name="Pidot S.J."/>
        </authorList>
    </citation>
    <scope>NUCLEOTIDE SEQUENCE [LARGE SCALE GENOMIC DNA]</scope>
    <source>
        <strain evidence="3 4">AUSMDU00012717</strain>
    </source>
</reference>
<dbReference type="InterPro" id="IPR036390">
    <property type="entry name" value="WH_DNA-bd_sf"/>
</dbReference>
<name>A0A6G9YBM1_9NOCA</name>
<protein>
    <submittedName>
        <fullName evidence="3">Helix-turn-helix domain-containing protein</fullName>
    </submittedName>
</protein>
<dbReference type="AlphaFoldDB" id="A0A6G9YBM1"/>
<dbReference type="PANTHER" id="PTHR10948:SF23">
    <property type="entry name" value="TRANSPOSASE INSI FOR INSERTION SEQUENCE ELEMENT IS30A-RELATED"/>
    <property type="match status" value="1"/>
</dbReference>
<dbReference type="InterPro" id="IPR025246">
    <property type="entry name" value="IS30-like_HTH"/>
</dbReference>
<dbReference type="InterPro" id="IPR051917">
    <property type="entry name" value="Transposase-Integrase"/>
</dbReference>
<dbReference type="GO" id="GO:0005829">
    <property type="term" value="C:cytosol"/>
    <property type="evidence" value="ECO:0007669"/>
    <property type="project" value="TreeGrafter"/>
</dbReference>
<dbReference type="SUPFAM" id="SSF46785">
    <property type="entry name" value="Winged helix' DNA-binding domain"/>
    <property type="match status" value="1"/>
</dbReference>
<dbReference type="GO" id="GO:0003700">
    <property type="term" value="F:DNA-binding transcription factor activity"/>
    <property type="evidence" value="ECO:0007669"/>
    <property type="project" value="InterPro"/>
</dbReference>
<gene>
    <name evidence="3" type="ORF">F5544_12940</name>
</gene>
<dbReference type="GO" id="GO:0032196">
    <property type="term" value="P:transposition"/>
    <property type="evidence" value="ECO:0007669"/>
    <property type="project" value="TreeGrafter"/>
</dbReference>
<dbReference type="GO" id="GO:0004803">
    <property type="term" value="F:transposase activity"/>
    <property type="evidence" value="ECO:0007669"/>
    <property type="project" value="TreeGrafter"/>
</dbReference>
<evidence type="ECO:0000259" key="2">
    <source>
        <dbReference type="Pfam" id="PF13936"/>
    </source>
</evidence>
<evidence type="ECO:0000313" key="3">
    <source>
        <dbReference type="EMBL" id="QIS10477.1"/>
    </source>
</evidence>
<dbReference type="EMBL" id="CP046172">
    <property type="protein sequence ID" value="QIS10477.1"/>
    <property type="molecule type" value="Genomic_DNA"/>
</dbReference>